<dbReference type="STRING" id="1054996.SAMN05444414_13021"/>
<keyword evidence="1" id="KW-0732">Signal</keyword>
<accession>A0A1M7CTI8</accession>
<protein>
    <recommendedName>
        <fullName evidence="2">LysM domain-containing protein</fullName>
    </recommendedName>
</protein>
<evidence type="ECO:0000256" key="1">
    <source>
        <dbReference type="SAM" id="SignalP"/>
    </source>
</evidence>
<dbReference type="Gene3D" id="3.10.350.10">
    <property type="entry name" value="LysM domain"/>
    <property type="match status" value="1"/>
</dbReference>
<evidence type="ECO:0000313" key="4">
    <source>
        <dbReference type="Proteomes" id="UP000184191"/>
    </source>
</evidence>
<evidence type="ECO:0000313" key="3">
    <source>
        <dbReference type="EMBL" id="SHL70536.1"/>
    </source>
</evidence>
<proteinExistence type="predicted"/>
<dbReference type="RefSeq" id="WP_342742346.1">
    <property type="nucleotide sequence ID" value="NZ_FRBN01000030.1"/>
</dbReference>
<gene>
    <name evidence="3" type="ORF">SAMN05444414_13021</name>
</gene>
<dbReference type="InterPro" id="IPR036779">
    <property type="entry name" value="LysM_dom_sf"/>
</dbReference>
<dbReference type="InterPro" id="IPR018392">
    <property type="entry name" value="LysM"/>
</dbReference>
<feature type="chain" id="PRO_5013133486" description="LysM domain-containing protein" evidence="1">
    <location>
        <begin position="23"/>
        <end position="203"/>
    </location>
</feature>
<feature type="domain" description="LysM" evidence="2">
    <location>
        <begin position="26"/>
        <end position="76"/>
    </location>
</feature>
<name>A0A1M7CTI8_9RHOB</name>
<keyword evidence="4" id="KW-1185">Reference proteome</keyword>
<reference evidence="4" key="1">
    <citation type="submission" date="2016-11" db="EMBL/GenBank/DDBJ databases">
        <authorList>
            <person name="Varghese N."/>
            <person name="Submissions S."/>
        </authorList>
    </citation>
    <scope>NUCLEOTIDE SEQUENCE [LARGE SCALE GENOMIC DNA]</scope>
    <source>
        <strain evidence="4">DSM 29327</strain>
    </source>
</reference>
<dbReference type="CDD" id="cd00118">
    <property type="entry name" value="LysM"/>
    <property type="match status" value="1"/>
</dbReference>
<dbReference type="SUPFAM" id="SSF53850">
    <property type="entry name" value="Periplasmic binding protein-like II"/>
    <property type="match status" value="1"/>
</dbReference>
<feature type="signal peptide" evidence="1">
    <location>
        <begin position="1"/>
        <end position="22"/>
    </location>
</feature>
<sequence length="203" mass="22229">MRRILTGCAAALMLALPGAARALCDVIYKVQSDDTLLSIAAAHYEVSDQWTLIYYANQSALAGQVQSLVSGTDLYIPCPAQNPVPDGTLLVKKAAEMTLLTGAGKLPFADPTLPGGGMATELVYAALELSPSPVPYEVVWEDDWSRHLFPLLAEKRYDMGFPWPKPDCAALTDDRICQNFHFSEPLLDLPIMLFKRADSSFTY</sequence>
<dbReference type="EMBL" id="FRBN01000030">
    <property type="protein sequence ID" value="SHL70536.1"/>
    <property type="molecule type" value="Genomic_DNA"/>
</dbReference>
<dbReference type="AlphaFoldDB" id="A0A1M7CTI8"/>
<evidence type="ECO:0000259" key="2">
    <source>
        <dbReference type="PROSITE" id="PS51782"/>
    </source>
</evidence>
<dbReference type="PROSITE" id="PS51782">
    <property type="entry name" value="LYSM"/>
    <property type="match status" value="1"/>
</dbReference>
<dbReference type="Proteomes" id="UP000184191">
    <property type="component" value="Unassembled WGS sequence"/>
</dbReference>
<organism evidence="3 4">
    <name type="scientific">Roseovarius marisflavi</name>
    <dbReference type="NCBI Taxonomy" id="1054996"/>
    <lineage>
        <taxon>Bacteria</taxon>
        <taxon>Pseudomonadati</taxon>
        <taxon>Pseudomonadota</taxon>
        <taxon>Alphaproteobacteria</taxon>
        <taxon>Rhodobacterales</taxon>
        <taxon>Roseobacteraceae</taxon>
        <taxon>Roseovarius</taxon>
    </lineage>
</organism>